<dbReference type="PANTHER" id="PTHR33324">
    <property type="entry name" value="EXPRESSED PROTEIN"/>
    <property type="match status" value="1"/>
</dbReference>
<dbReference type="OrthoDB" id="8068331at2759"/>
<keyword evidence="1" id="KW-0175">Coiled coil</keyword>
<dbReference type="Proteomes" id="UP000198287">
    <property type="component" value="Unassembled WGS sequence"/>
</dbReference>
<reference evidence="2 3" key="1">
    <citation type="submission" date="2015-12" db="EMBL/GenBank/DDBJ databases">
        <title>The genome of Folsomia candida.</title>
        <authorList>
            <person name="Faddeeva A."/>
            <person name="Derks M.F."/>
            <person name="Anvar Y."/>
            <person name="Smit S."/>
            <person name="Van Straalen N."/>
            <person name="Roelofs D."/>
        </authorList>
    </citation>
    <scope>NUCLEOTIDE SEQUENCE [LARGE SCALE GENOMIC DNA]</scope>
    <source>
        <strain evidence="2 3">VU population</strain>
        <tissue evidence="2">Whole body</tissue>
    </source>
</reference>
<feature type="coiled-coil region" evidence="1">
    <location>
        <begin position="227"/>
        <end position="274"/>
    </location>
</feature>
<evidence type="ECO:0000313" key="3">
    <source>
        <dbReference type="Proteomes" id="UP000198287"/>
    </source>
</evidence>
<proteinExistence type="predicted"/>
<dbReference type="EMBL" id="LNIX01000003">
    <property type="protein sequence ID" value="OXA58138.1"/>
    <property type="molecule type" value="Genomic_DNA"/>
</dbReference>
<gene>
    <name evidence="2" type="ORF">Fcan01_08427</name>
</gene>
<accession>A0A226ELP6</accession>
<name>A0A226ELP6_FOLCA</name>
<dbReference type="AlphaFoldDB" id="A0A226ELP6"/>
<evidence type="ECO:0000256" key="1">
    <source>
        <dbReference type="SAM" id="Coils"/>
    </source>
</evidence>
<comment type="caution">
    <text evidence="2">The sequence shown here is derived from an EMBL/GenBank/DDBJ whole genome shotgun (WGS) entry which is preliminary data.</text>
</comment>
<dbReference type="OMA" id="CALDCED"/>
<protein>
    <submittedName>
        <fullName evidence="2">Uncharacterized protein</fullName>
    </submittedName>
</protein>
<dbReference type="STRING" id="158441.A0A226ELP6"/>
<dbReference type="PANTHER" id="PTHR33324:SF2">
    <property type="entry name" value="MYB_SANT-LIKE DNA-BINDING DOMAIN-CONTAINING PROTEIN"/>
    <property type="match status" value="1"/>
</dbReference>
<sequence>MSSKVAKKRKQEEASILDDTLVEEVENTNVDNVKERRKWTPTEIEKLLGNLISIVSVGKEIEKPNAVAFYKRGVEILAFEHCNHNQLKNQVKNLKRKHGETVQWRNQTGQGVLEDQGESSFKETLLKRCPHFEKLDEIFGNKLNIAPPYLHDSSKIGDEDHVIITLNTPDWTLNSTIFSEETSVPESSEHSVTVEETQQSKLVRKRKLAPQTGSSMLERCVEIRIELQKEQLALEKEKWQYEKIRNDERYDLEVKKMEQDREIEERKLDLEQQRINKDFELQKYKIEQEFKLKLELSKVQTK</sequence>
<organism evidence="2 3">
    <name type="scientific">Folsomia candida</name>
    <name type="common">Springtail</name>
    <dbReference type="NCBI Taxonomy" id="158441"/>
    <lineage>
        <taxon>Eukaryota</taxon>
        <taxon>Metazoa</taxon>
        <taxon>Ecdysozoa</taxon>
        <taxon>Arthropoda</taxon>
        <taxon>Hexapoda</taxon>
        <taxon>Collembola</taxon>
        <taxon>Entomobryomorpha</taxon>
        <taxon>Isotomoidea</taxon>
        <taxon>Isotomidae</taxon>
        <taxon>Proisotominae</taxon>
        <taxon>Folsomia</taxon>
    </lineage>
</organism>
<evidence type="ECO:0000313" key="2">
    <source>
        <dbReference type="EMBL" id="OXA58138.1"/>
    </source>
</evidence>
<keyword evidence="3" id="KW-1185">Reference proteome</keyword>